<feature type="transmembrane region" description="Helical" evidence="6">
    <location>
        <begin position="260"/>
        <end position="284"/>
    </location>
</feature>
<keyword evidence="4 6" id="KW-1133">Transmembrane helix</keyword>
<dbReference type="InterPro" id="IPR003838">
    <property type="entry name" value="ABC3_permease_C"/>
</dbReference>
<evidence type="ECO:0000256" key="2">
    <source>
        <dbReference type="ARBA" id="ARBA00022475"/>
    </source>
</evidence>
<keyword evidence="5 6" id="KW-0472">Membrane</keyword>
<comment type="subcellular location">
    <subcellularLocation>
        <location evidence="1">Cell membrane</location>
        <topology evidence="1">Multi-pass membrane protein</topology>
    </subcellularLocation>
</comment>
<keyword evidence="10" id="KW-1185">Reference proteome</keyword>
<organism evidence="9 10">
    <name type="scientific">Vibrio ulleungensis</name>
    <dbReference type="NCBI Taxonomy" id="2807619"/>
    <lineage>
        <taxon>Bacteria</taxon>
        <taxon>Pseudomonadati</taxon>
        <taxon>Pseudomonadota</taxon>
        <taxon>Gammaproteobacteria</taxon>
        <taxon>Vibrionales</taxon>
        <taxon>Vibrionaceae</taxon>
        <taxon>Vibrio</taxon>
    </lineage>
</organism>
<evidence type="ECO:0000259" key="8">
    <source>
        <dbReference type="Pfam" id="PF12704"/>
    </source>
</evidence>
<reference evidence="9 10" key="1">
    <citation type="submission" date="2021-02" db="EMBL/GenBank/DDBJ databases">
        <authorList>
            <person name="Park J.-S."/>
        </authorList>
    </citation>
    <scope>NUCLEOTIDE SEQUENCE [LARGE SCALE GENOMIC DNA]</scope>
    <source>
        <strain evidence="9 10">188UL20-2</strain>
    </source>
</reference>
<comment type="caution">
    <text evidence="9">The sequence shown here is derived from an EMBL/GenBank/DDBJ whole genome shotgun (WGS) entry which is preliminary data.</text>
</comment>
<dbReference type="InterPro" id="IPR038766">
    <property type="entry name" value="Membrane_comp_ABC_pdt"/>
</dbReference>
<feature type="transmembrane region" description="Helical" evidence="6">
    <location>
        <begin position="741"/>
        <end position="764"/>
    </location>
</feature>
<name>A0ABS2HDK7_9VIBR</name>
<evidence type="ECO:0000256" key="6">
    <source>
        <dbReference type="SAM" id="Phobius"/>
    </source>
</evidence>
<feature type="domain" description="ABC3 transporter permease C-terminal" evidence="7">
    <location>
        <begin position="700"/>
        <end position="802"/>
    </location>
</feature>
<dbReference type="RefSeq" id="WP_205157264.1">
    <property type="nucleotide sequence ID" value="NZ_JAFEUM010000001.1"/>
</dbReference>
<dbReference type="Pfam" id="PF02687">
    <property type="entry name" value="FtsX"/>
    <property type="match status" value="2"/>
</dbReference>
<feature type="transmembrane region" description="Helical" evidence="6">
    <location>
        <begin position="418"/>
        <end position="443"/>
    </location>
</feature>
<evidence type="ECO:0000256" key="1">
    <source>
        <dbReference type="ARBA" id="ARBA00004651"/>
    </source>
</evidence>
<dbReference type="EMBL" id="JAFEUM010000001">
    <property type="protein sequence ID" value="MBM7035683.1"/>
    <property type="molecule type" value="Genomic_DNA"/>
</dbReference>
<feature type="transmembrane region" description="Helical" evidence="6">
    <location>
        <begin position="33"/>
        <end position="54"/>
    </location>
</feature>
<dbReference type="Pfam" id="PF12704">
    <property type="entry name" value="MacB_PCD"/>
    <property type="match status" value="1"/>
</dbReference>
<feature type="transmembrane region" description="Helical" evidence="6">
    <location>
        <begin position="464"/>
        <end position="485"/>
    </location>
</feature>
<evidence type="ECO:0000256" key="5">
    <source>
        <dbReference type="ARBA" id="ARBA00023136"/>
    </source>
</evidence>
<feature type="domain" description="MacB-like periplasmic core" evidence="8">
    <location>
        <begin position="39"/>
        <end position="213"/>
    </location>
</feature>
<evidence type="ECO:0000259" key="7">
    <source>
        <dbReference type="Pfam" id="PF02687"/>
    </source>
</evidence>
<gene>
    <name evidence="9" type="ORF">JQC93_04615</name>
</gene>
<feature type="transmembrane region" description="Helical" evidence="6">
    <location>
        <begin position="395"/>
        <end position="412"/>
    </location>
</feature>
<evidence type="ECO:0000256" key="4">
    <source>
        <dbReference type="ARBA" id="ARBA00022989"/>
    </source>
</evidence>
<proteinExistence type="predicted"/>
<dbReference type="PANTHER" id="PTHR30287">
    <property type="entry name" value="MEMBRANE COMPONENT OF PREDICTED ABC SUPERFAMILY METABOLITE UPTAKE TRANSPORTER"/>
    <property type="match status" value="1"/>
</dbReference>
<evidence type="ECO:0000313" key="9">
    <source>
        <dbReference type="EMBL" id="MBM7035683.1"/>
    </source>
</evidence>
<sequence length="818" mass="89292">MEHAVSPTASTPQQSLNKRLAQWSWKEIVSGQLWPISAAIALIIACVFALSALAERMEQVIVKQGKDALTADLTFRSSNPIPEALQASAVELGLIQSQQVNYATMAFSDSDMQLVSVKAVESNYPLRGDLTLQGQGTTHSVQPNQLWLEPRIMSMLNVSIGDTVTIGDADFQVSGEIADEPGLNFNPFQQMPTVLIHYSDVERTGAIQLGSRVRYVNFYEGDEQQLSSLKQSIEITPSDRWRDQGSASRTNEIFDRTTQYLSLTVAIVILMAATTLVLTCQHYVNGRRKTIAMLKSIGASKAWITRWLAIQVALLLALGTVGGLIFGFGLEVLLRIPLVDLLPDPLPSYGIAPVAVAIITCVLIGVPALGIPLTILVNTSAVNVLQPAAQQGNKAHWGLVLVPILPLLFVYASNTLVWIVLVAIGVLFVLLAAISVLLSKAIGKAKWGPAMALAISRLNRSSRASGLQFGALALSLMLLSIIWLVRSDLLGDWQRTLPANAPNAFAINIADYEVDQYIGQLDQQGIDRSKAFPIIRGRLAEINGLDAKQVADEKGDTDAVRRELNLTWSDGIPDYNVVRDGAWTMTNGVSVESEVADNLGLKIGDSLRFVINAEPIEATVNSIRIVDWREMKPNFYFIFTPDLMTDISSSYMVSFRVDDSDQDFVKDLSSNHPTVSLLDVRKMGEKIQELLGQIVWSITVLAALGVIAGLLLIFTLLRLSLSQRQLEIRLYRTLGASRKRIANTIWCEYGLMALIAGVVASFGAEIAVGSLMKFGFDLTPTLHVGLWVVLPILTFVILATVVNTLIKQLLLPVKNGSI</sequence>
<protein>
    <submittedName>
        <fullName evidence="9">ABC transporter permease</fullName>
    </submittedName>
</protein>
<keyword evidence="2" id="KW-1003">Cell membrane</keyword>
<feature type="domain" description="ABC3 transporter permease C-terminal" evidence="7">
    <location>
        <begin position="265"/>
        <end position="374"/>
    </location>
</feature>
<dbReference type="Proteomes" id="UP000809621">
    <property type="component" value="Unassembled WGS sequence"/>
</dbReference>
<keyword evidence="3 6" id="KW-0812">Transmembrane</keyword>
<dbReference type="PANTHER" id="PTHR30287:SF1">
    <property type="entry name" value="INNER MEMBRANE PROTEIN"/>
    <property type="match status" value="1"/>
</dbReference>
<feature type="transmembrane region" description="Helical" evidence="6">
    <location>
        <begin position="784"/>
        <end position="806"/>
    </location>
</feature>
<feature type="transmembrane region" description="Helical" evidence="6">
    <location>
        <begin position="305"/>
        <end position="330"/>
    </location>
</feature>
<evidence type="ECO:0000256" key="3">
    <source>
        <dbReference type="ARBA" id="ARBA00022692"/>
    </source>
</evidence>
<feature type="transmembrane region" description="Helical" evidence="6">
    <location>
        <begin position="350"/>
        <end position="375"/>
    </location>
</feature>
<feature type="transmembrane region" description="Helical" evidence="6">
    <location>
        <begin position="694"/>
        <end position="721"/>
    </location>
</feature>
<dbReference type="InterPro" id="IPR025857">
    <property type="entry name" value="MacB_PCD"/>
</dbReference>
<evidence type="ECO:0000313" key="10">
    <source>
        <dbReference type="Proteomes" id="UP000809621"/>
    </source>
</evidence>
<accession>A0ABS2HDK7</accession>